<evidence type="ECO:0000256" key="10">
    <source>
        <dbReference type="ARBA" id="ARBA00033270"/>
    </source>
</evidence>
<dbReference type="KEGG" id="tper:IWA51_08215"/>
<reference evidence="17 18" key="1">
    <citation type="submission" date="2020-11" db="EMBL/GenBank/DDBJ databases">
        <title>Treponema Peruensis nv. sp., first commensal Treponema isolated from human feces.</title>
        <authorList>
            <person name="Belkhou C."/>
            <person name="Raes J."/>
        </authorList>
    </citation>
    <scope>NUCLEOTIDE SEQUENCE [LARGE SCALE GENOMIC DNA]</scope>
    <source>
        <strain evidence="17 18">RCC2812</strain>
    </source>
</reference>
<keyword evidence="4 16" id="KW-0812">Transmembrane</keyword>
<evidence type="ECO:0000313" key="18">
    <source>
        <dbReference type="Proteomes" id="UP000595224"/>
    </source>
</evidence>
<evidence type="ECO:0000256" key="2">
    <source>
        <dbReference type="ARBA" id="ARBA00022676"/>
    </source>
</evidence>
<name>A0A7T3RBX8_9SPIR</name>
<evidence type="ECO:0000256" key="11">
    <source>
        <dbReference type="ARBA" id="ARBA00038053"/>
    </source>
</evidence>
<feature type="transmembrane region" description="Helical" evidence="16">
    <location>
        <begin position="20"/>
        <end position="41"/>
    </location>
</feature>
<dbReference type="EC" id="2.4.99.28" evidence="14"/>
<dbReference type="PANTHER" id="PTHR30474">
    <property type="entry name" value="CELL CYCLE PROTEIN"/>
    <property type="match status" value="1"/>
</dbReference>
<dbReference type="Pfam" id="PF01098">
    <property type="entry name" value="FTSW_RODA_SPOVE"/>
    <property type="match status" value="1"/>
</dbReference>
<evidence type="ECO:0000256" key="12">
    <source>
        <dbReference type="ARBA" id="ARBA00041185"/>
    </source>
</evidence>
<evidence type="ECO:0000256" key="15">
    <source>
        <dbReference type="ARBA" id="ARBA00049902"/>
    </source>
</evidence>
<feature type="transmembrane region" description="Helical" evidence="16">
    <location>
        <begin position="274"/>
        <end position="301"/>
    </location>
</feature>
<keyword evidence="8 16" id="KW-0472">Membrane</keyword>
<dbReference type="EMBL" id="CP064936">
    <property type="protein sequence ID" value="QQA00257.1"/>
    <property type="molecule type" value="Genomic_DNA"/>
</dbReference>
<keyword evidence="7 16" id="KW-1133">Transmembrane helix</keyword>
<dbReference type="GO" id="GO:0015648">
    <property type="term" value="F:lipid-linked peptidoglycan transporter activity"/>
    <property type="evidence" value="ECO:0007669"/>
    <property type="project" value="TreeGrafter"/>
</dbReference>
<evidence type="ECO:0000256" key="9">
    <source>
        <dbReference type="ARBA" id="ARBA00032370"/>
    </source>
</evidence>
<keyword evidence="5" id="KW-0133">Cell shape</keyword>
<keyword evidence="6" id="KW-0573">Peptidoglycan synthesis</keyword>
<evidence type="ECO:0000256" key="5">
    <source>
        <dbReference type="ARBA" id="ARBA00022960"/>
    </source>
</evidence>
<keyword evidence="3" id="KW-0808">Transferase</keyword>
<comment type="catalytic activity">
    <reaction evidence="15">
        <text>[GlcNAc-(1-&gt;4)-Mur2Ac(oyl-L-Ala-gamma-D-Glu-L-Lys-D-Ala-D-Ala)](n)-di-trans,octa-cis-undecaprenyl diphosphate + beta-D-GlcNAc-(1-&gt;4)-Mur2Ac(oyl-L-Ala-gamma-D-Glu-L-Lys-D-Ala-D-Ala)-di-trans,octa-cis-undecaprenyl diphosphate = [GlcNAc-(1-&gt;4)-Mur2Ac(oyl-L-Ala-gamma-D-Glu-L-Lys-D-Ala-D-Ala)](n+1)-di-trans,octa-cis-undecaprenyl diphosphate + di-trans,octa-cis-undecaprenyl diphosphate + H(+)</text>
        <dbReference type="Rhea" id="RHEA:23708"/>
        <dbReference type="Rhea" id="RHEA-COMP:9602"/>
        <dbReference type="Rhea" id="RHEA-COMP:9603"/>
        <dbReference type="ChEBI" id="CHEBI:15378"/>
        <dbReference type="ChEBI" id="CHEBI:58405"/>
        <dbReference type="ChEBI" id="CHEBI:60033"/>
        <dbReference type="ChEBI" id="CHEBI:78435"/>
        <dbReference type="EC" id="2.4.99.28"/>
    </reaction>
</comment>
<dbReference type="PANTHER" id="PTHR30474:SF2">
    <property type="entry name" value="PEPTIDOGLYCAN GLYCOSYLTRANSFERASE FTSW-RELATED"/>
    <property type="match status" value="1"/>
</dbReference>
<keyword evidence="18" id="KW-1185">Reference proteome</keyword>
<dbReference type="InterPro" id="IPR001182">
    <property type="entry name" value="FtsW/RodA"/>
</dbReference>
<feature type="transmembrane region" description="Helical" evidence="16">
    <location>
        <begin position="200"/>
        <end position="223"/>
    </location>
</feature>
<dbReference type="GO" id="GO:0009252">
    <property type="term" value="P:peptidoglycan biosynthetic process"/>
    <property type="evidence" value="ECO:0007669"/>
    <property type="project" value="UniProtKB-KW"/>
</dbReference>
<evidence type="ECO:0000256" key="3">
    <source>
        <dbReference type="ARBA" id="ARBA00022679"/>
    </source>
</evidence>
<keyword evidence="2" id="KW-0328">Glycosyltransferase</keyword>
<dbReference type="Proteomes" id="UP000595224">
    <property type="component" value="Chromosome"/>
</dbReference>
<evidence type="ECO:0000256" key="1">
    <source>
        <dbReference type="ARBA" id="ARBA00004141"/>
    </source>
</evidence>
<dbReference type="GO" id="GO:0051301">
    <property type="term" value="P:cell division"/>
    <property type="evidence" value="ECO:0007669"/>
    <property type="project" value="InterPro"/>
</dbReference>
<evidence type="ECO:0000256" key="13">
    <source>
        <dbReference type="ARBA" id="ARBA00041418"/>
    </source>
</evidence>
<feature type="transmembrane region" description="Helical" evidence="16">
    <location>
        <begin position="313"/>
        <end position="341"/>
    </location>
</feature>
<comment type="similarity">
    <text evidence="11">Belongs to the SEDS family. FtsW subfamily.</text>
</comment>
<evidence type="ECO:0000256" key="6">
    <source>
        <dbReference type="ARBA" id="ARBA00022984"/>
    </source>
</evidence>
<evidence type="ECO:0000256" key="8">
    <source>
        <dbReference type="ARBA" id="ARBA00023136"/>
    </source>
</evidence>
<evidence type="ECO:0000256" key="16">
    <source>
        <dbReference type="SAM" id="Phobius"/>
    </source>
</evidence>
<dbReference type="GO" id="GO:0032153">
    <property type="term" value="C:cell division site"/>
    <property type="evidence" value="ECO:0007669"/>
    <property type="project" value="TreeGrafter"/>
</dbReference>
<evidence type="ECO:0000256" key="4">
    <source>
        <dbReference type="ARBA" id="ARBA00022692"/>
    </source>
</evidence>
<dbReference type="AlphaFoldDB" id="A0A7T3RBX8"/>
<dbReference type="RefSeq" id="WP_177528975.1">
    <property type="nucleotide sequence ID" value="NZ_CBCSHE010000001.1"/>
</dbReference>
<evidence type="ECO:0000256" key="14">
    <source>
        <dbReference type="ARBA" id="ARBA00044770"/>
    </source>
</evidence>
<evidence type="ECO:0000256" key="7">
    <source>
        <dbReference type="ARBA" id="ARBA00022989"/>
    </source>
</evidence>
<feature type="transmembrane region" description="Helical" evidence="16">
    <location>
        <begin position="86"/>
        <end position="106"/>
    </location>
</feature>
<feature type="transmembrane region" description="Helical" evidence="16">
    <location>
        <begin position="62"/>
        <end position="80"/>
    </location>
</feature>
<feature type="transmembrane region" description="Helical" evidence="16">
    <location>
        <begin position="244"/>
        <end position="262"/>
    </location>
</feature>
<gene>
    <name evidence="17" type="ORF">IWA51_08215</name>
</gene>
<feature type="transmembrane region" description="Helical" evidence="16">
    <location>
        <begin position="347"/>
        <end position="368"/>
    </location>
</feature>
<dbReference type="GO" id="GO:0008955">
    <property type="term" value="F:peptidoglycan glycosyltransferase activity"/>
    <property type="evidence" value="ECO:0007669"/>
    <property type="project" value="UniProtKB-EC"/>
</dbReference>
<proteinExistence type="inferred from homology"/>
<evidence type="ECO:0000313" key="17">
    <source>
        <dbReference type="EMBL" id="QQA00257.1"/>
    </source>
</evidence>
<dbReference type="GO" id="GO:0008360">
    <property type="term" value="P:regulation of cell shape"/>
    <property type="evidence" value="ECO:0007669"/>
    <property type="project" value="UniProtKB-KW"/>
</dbReference>
<sequence length="401" mass="44385">MTNYTLFADKPAVRFRKSDPLFFVAVLLLWSLGMVTLYVSTQEAALRIRSDANSLGFFYDQLKYSCVAFVAFCAMAFLPVNFIKKISVVVFYACFILCVMAVIPGFKDERNGAYRCVDLGFISFQPSEFIKPALVFYLAYLFVDHASDYERESGKKHRNYPLFVVVPLCAFIAFGQNDLSTAIFIFCIGILMFIITGNSILWLLPMGIILVLFAVFFTTIKVYRLDRVIDFLNGELNYQLIKSQLAITAGGIWGAGMGGGMWRVASIPEVQSDYIFAGWANAMGLAGVTVYFVLLAFFVWRGTVISLSCQNKFAAYSAFAFTIMIAAQSLLNCAVVCGAVPTTGISLPFFTAGGTSLLTTFAMSGFILNASHCASDEELEEYSFAKKNMTESLEGIIIENE</sequence>
<dbReference type="GO" id="GO:0005886">
    <property type="term" value="C:plasma membrane"/>
    <property type="evidence" value="ECO:0007669"/>
    <property type="project" value="TreeGrafter"/>
</dbReference>
<protein>
    <recommendedName>
        <fullName evidence="12">Probable peptidoglycan glycosyltransferase FtsW</fullName>
        <ecNumber evidence="14">2.4.99.28</ecNumber>
    </recommendedName>
    <alternativeName>
        <fullName evidence="13">Cell division protein FtsW</fullName>
    </alternativeName>
    <alternativeName>
        <fullName evidence="10">Cell wall polymerase</fullName>
    </alternativeName>
    <alternativeName>
        <fullName evidence="9">Peptidoglycan polymerase</fullName>
    </alternativeName>
</protein>
<accession>A0A7T3RBX8</accession>
<organism evidence="17 18">
    <name type="scientific">Treponema peruense</name>
    <dbReference type="NCBI Taxonomy" id="2787628"/>
    <lineage>
        <taxon>Bacteria</taxon>
        <taxon>Pseudomonadati</taxon>
        <taxon>Spirochaetota</taxon>
        <taxon>Spirochaetia</taxon>
        <taxon>Spirochaetales</taxon>
        <taxon>Treponemataceae</taxon>
        <taxon>Treponema</taxon>
    </lineage>
</organism>
<comment type="subcellular location">
    <subcellularLocation>
        <location evidence="1">Membrane</location>
        <topology evidence="1">Multi-pass membrane protein</topology>
    </subcellularLocation>
</comment>
<feature type="transmembrane region" description="Helical" evidence="16">
    <location>
        <begin position="161"/>
        <end position="194"/>
    </location>
</feature>